<dbReference type="GO" id="GO:0009697">
    <property type="term" value="P:salicylic acid biosynthetic process"/>
    <property type="evidence" value="ECO:0007669"/>
    <property type="project" value="TreeGrafter"/>
</dbReference>
<evidence type="ECO:0000256" key="2">
    <source>
        <dbReference type="ARBA" id="ARBA00005297"/>
    </source>
</evidence>
<dbReference type="HAMAP" id="MF_01935">
    <property type="entry name" value="MenF"/>
    <property type="match status" value="1"/>
</dbReference>
<evidence type="ECO:0000256" key="1">
    <source>
        <dbReference type="ARBA" id="ARBA00000799"/>
    </source>
</evidence>
<evidence type="ECO:0000313" key="6">
    <source>
        <dbReference type="EMBL" id="RFU63644.1"/>
    </source>
</evidence>
<dbReference type="InterPro" id="IPR005801">
    <property type="entry name" value="ADC_synthase"/>
</dbReference>
<dbReference type="NCBIfam" id="TIGR00543">
    <property type="entry name" value="isochor_syn"/>
    <property type="match status" value="1"/>
</dbReference>
<keyword evidence="7" id="KW-1185">Reference proteome</keyword>
<name>A0A372LCI5_9BACI</name>
<feature type="binding site" evidence="4">
    <location>
        <position position="316"/>
    </location>
    <ligand>
        <name>Mg(2+)</name>
        <dbReference type="ChEBI" id="CHEBI:18420"/>
    </ligand>
</feature>
<dbReference type="RefSeq" id="WP_117328395.1">
    <property type="nucleotide sequence ID" value="NZ_QVTE01000064.1"/>
</dbReference>
<feature type="active site" description="Proton donor" evidence="4">
    <location>
        <position position="272"/>
    </location>
</feature>
<dbReference type="InterPro" id="IPR004561">
    <property type="entry name" value="IsoChor_synthase"/>
</dbReference>
<dbReference type="PANTHER" id="PTHR42839:SF1">
    <property type="entry name" value="ISOCHORISMATE SYNTHASE MENF"/>
    <property type="match status" value="1"/>
</dbReference>
<evidence type="ECO:0000256" key="4">
    <source>
        <dbReference type="HAMAP-Rule" id="MF_01935"/>
    </source>
</evidence>
<comment type="caution">
    <text evidence="6">The sequence shown here is derived from an EMBL/GenBank/DDBJ whole genome shotgun (WGS) entry which is preliminary data.</text>
</comment>
<dbReference type="InterPro" id="IPR034681">
    <property type="entry name" value="MenF"/>
</dbReference>
<comment type="pathway">
    <text evidence="4">Quinol/quinone metabolism; menaquinone biosynthesis.</text>
</comment>
<dbReference type="PANTHER" id="PTHR42839">
    <property type="entry name" value="ISOCHORISMATE SYNTHASE ENTC"/>
    <property type="match status" value="1"/>
</dbReference>
<keyword evidence="4" id="KW-0460">Magnesium</keyword>
<evidence type="ECO:0000313" key="7">
    <source>
        <dbReference type="Proteomes" id="UP000264541"/>
    </source>
</evidence>
<dbReference type="GO" id="GO:0000287">
    <property type="term" value="F:magnesium ion binding"/>
    <property type="evidence" value="ECO:0007669"/>
    <property type="project" value="UniProtKB-UniRule"/>
</dbReference>
<dbReference type="Proteomes" id="UP000264541">
    <property type="component" value="Unassembled WGS sequence"/>
</dbReference>
<keyword evidence="4" id="KW-0474">Menaquinone biosynthesis</keyword>
<dbReference type="UniPathway" id="UPA00079"/>
<dbReference type="Pfam" id="PF00425">
    <property type="entry name" value="Chorismate_bind"/>
    <property type="match status" value="1"/>
</dbReference>
<dbReference type="EMBL" id="QVTE01000064">
    <property type="protein sequence ID" value="RFU63644.1"/>
    <property type="molecule type" value="Genomic_DNA"/>
</dbReference>
<comment type="cofactor">
    <cofactor evidence="4">
        <name>Mg(2+)</name>
        <dbReference type="ChEBI" id="CHEBI:18420"/>
    </cofactor>
</comment>
<dbReference type="Gene3D" id="3.60.120.10">
    <property type="entry name" value="Anthranilate synthase"/>
    <property type="match status" value="1"/>
</dbReference>
<comment type="pathway">
    <text evidence="4">Quinol/quinone metabolism; 1,4-dihydroxy-2-naphthoate biosynthesis; 1,4-dihydroxy-2-naphthoate from chorismate: step 1/7.</text>
</comment>
<feature type="binding site" evidence="4">
    <location>
        <position position="451"/>
    </location>
    <ligand>
        <name>Mg(2+)</name>
        <dbReference type="ChEBI" id="CHEBI:18420"/>
    </ligand>
</feature>
<feature type="domain" description="Chorismate-utilising enzyme C-terminal" evidence="5">
    <location>
        <begin position="202"/>
        <end position="455"/>
    </location>
</feature>
<dbReference type="GO" id="GO:0009234">
    <property type="term" value="P:menaquinone biosynthetic process"/>
    <property type="evidence" value="ECO:0007669"/>
    <property type="project" value="UniProtKB-UniRule"/>
</dbReference>
<dbReference type="OrthoDB" id="9803598at2"/>
<comment type="similarity">
    <text evidence="2 4">Belongs to the isochorismate synthase family.</text>
</comment>
<dbReference type="InterPro" id="IPR015890">
    <property type="entry name" value="Chorismate_C"/>
</dbReference>
<comment type="function">
    <text evidence="4">Catalyzes the conversion of chorismate to isochorismate.</text>
</comment>
<reference evidence="6 7" key="1">
    <citation type="submission" date="2018-08" db="EMBL/GenBank/DDBJ databases">
        <title>Bacillus chawlae sp. nov., Bacillus glennii sp. nov., and Bacillus saganii sp. nov. Isolated from the Vehicle Assembly Building at Kennedy Space Center where the Viking Spacecraft were Assembled.</title>
        <authorList>
            <person name="Seuylemezian A."/>
            <person name="Vaishampayan P."/>
        </authorList>
    </citation>
    <scope>NUCLEOTIDE SEQUENCE [LARGE SCALE GENOMIC DNA]</scope>
    <source>
        <strain evidence="6 7">V47-23a</strain>
    </source>
</reference>
<keyword evidence="4" id="KW-0479">Metal-binding</keyword>
<keyword evidence="3 4" id="KW-0413">Isomerase</keyword>
<sequence length="469" mass="52140">MAISYETELAEGWNKALQKAKKINKKILFSEVLKIAPIAPLTFYHAGKDMYSGERFFWQDPNKEITIAGAGKIEKIQVNPDSSRYENMENEWKELMQDGVKCGILDIAATGPLLFGGFSFDPEKSSSALWDQFGDNLFYLPKYMVSVINGETYLTSNVICSPEDRVDLYIKLLHERELLLKENWETGFSACPEITGAEEVEAEQWKRAVANSIKEIKSTELDKVVLAREMRLTLSESASSEVIIKTLMEEQPESFIFCLESGSDCFLGATPERLVKKTGNEVFSTCLAGSIIRGKTNEEDAQLGEELLTDEKNLLEHQYVVSMIAGALGSICDEISVPEKPLLLKMRHIQHLYTPVSGFGKKEATIFKMIEKLHPTPALGGLPKDKAMVIIRETELLERGFYAAPIGWTDGYGNGEFAVGIRSALIQGKNASLFAGCGIVEHSNPESEYQETMIKFKPMLSALGGLGNE</sequence>
<dbReference type="GO" id="GO:0008909">
    <property type="term" value="F:isochorismate synthase activity"/>
    <property type="evidence" value="ECO:0007669"/>
    <property type="project" value="UniProtKB-UniRule"/>
</dbReference>
<organism evidence="6 7">
    <name type="scientific">Peribacillus saganii</name>
    <dbReference type="NCBI Taxonomy" id="2303992"/>
    <lineage>
        <taxon>Bacteria</taxon>
        <taxon>Bacillati</taxon>
        <taxon>Bacillota</taxon>
        <taxon>Bacilli</taxon>
        <taxon>Bacillales</taxon>
        <taxon>Bacillaceae</taxon>
        <taxon>Peribacillus</taxon>
    </lineage>
</organism>
<gene>
    <name evidence="4" type="primary">menF</name>
    <name evidence="6" type="ORF">D0469_19530</name>
</gene>
<comment type="catalytic activity">
    <reaction evidence="1 4">
        <text>chorismate = isochorismate</text>
        <dbReference type="Rhea" id="RHEA:18985"/>
        <dbReference type="ChEBI" id="CHEBI:29748"/>
        <dbReference type="ChEBI" id="CHEBI:29780"/>
        <dbReference type="EC" id="5.4.4.2"/>
    </reaction>
</comment>
<evidence type="ECO:0000259" key="5">
    <source>
        <dbReference type="Pfam" id="PF00425"/>
    </source>
</evidence>
<accession>A0A372LCI5</accession>
<proteinExistence type="inferred from homology"/>
<feature type="active site" description="Proton acceptor" evidence="4">
    <location>
        <position position="223"/>
    </location>
</feature>
<dbReference type="UniPathway" id="UPA01057">
    <property type="reaction ID" value="UER00163"/>
</dbReference>
<dbReference type="EC" id="5.4.4.2" evidence="4"/>
<evidence type="ECO:0000256" key="3">
    <source>
        <dbReference type="ARBA" id="ARBA00023235"/>
    </source>
</evidence>
<protein>
    <recommendedName>
        <fullName evidence="4">Isochorismate synthase MenF</fullName>
        <ecNumber evidence="4">5.4.4.2</ecNumber>
    </recommendedName>
    <alternativeName>
        <fullName evidence="4">Isochorismate mutase</fullName>
    </alternativeName>
</protein>
<dbReference type="AlphaFoldDB" id="A0A372LCI5"/>
<dbReference type="SUPFAM" id="SSF56322">
    <property type="entry name" value="ADC synthase"/>
    <property type="match status" value="1"/>
</dbReference>